<gene>
    <name evidence="2" type="ORF">Sradi_5416700</name>
</gene>
<feature type="region of interest" description="Disordered" evidence="1">
    <location>
        <begin position="14"/>
        <end position="79"/>
    </location>
</feature>
<sequence length="79" mass="8193">MSAIISSRRLMRSSTVGFGGGGVSEDVDGDGDGDGDGDLYVQLETRPHNQGRIHDPCSCPRLQPATSAAGSLPPMPPIQ</sequence>
<reference evidence="2" key="2">
    <citation type="journal article" date="2024" name="Plant">
        <title>Genomic evolution and insights into agronomic trait innovations of Sesamum species.</title>
        <authorList>
            <person name="Miao H."/>
            <person name="Wang L."/>
            <person name="Qu L."/>
            <person name="Liu H."/>
            <person name="Sun Y."/>
            <person name="Le M."/>
            <person name="Wang Q."/>
            <person name="Wei S."/>
            <person name="Zheng Y."/>
            <person name="Lin W."/>
            <person name="Duan Y."/>
            <person name="Cao H."/>
            <person name="Xiong S."/>
            <person name="Wang X."/>
            <person name="Wei L."/>
            <person name="Li C."/>
            <person name="Ma Q."/>
            <person name="Ju M."/>
            <person name="Zhao R."/>
            <person name="Li G."/>
            <person name="Mu C."/>
            <person name="Tian Q."/>
            <person name="Mei H."/>
            <person name="Zhang T."/>
            <person name="Gao T."/>
            <person name="Zhang H."/>
        </authorList>
    </citation>
    <scope>NUCLEOTIDE SEQUENCE</scope>
    <source>
        <strain evidence="2">G02</strain>
    </source>
</reference>
<dbReference type="AlphaFoldDB" id="A0AAW2LAM3"/>
<accession>A0AAW2LAM3</accession>
<evidence type="ECO:0000256" key="1">
    <source>
        <dbReference type="SAM" id="MobiDB-lite"/>
    </source>
</evidence>
<feature type="compositionally biased region" description="Acidic residues" evidence="1">
    <location>
        <begin position="25"/>
        <end position="37"/>
    </location>
</feature>
<protein>
    <submittedName>
        <fullName evidence="2">Uncharacterized protein</fullName>
    </submittedName>
</protein>
<reference evidence="2" key="1">
    <citation type="submission" date="2020-06" db="EMBL/GenBank/DDBJ databases">
        <authorList>
            <person name="Li T."/>
            <person name="Hu X."/>
            <person name="Zhang T."/>
            <person name="Song X."/>
            <person name="Zhang H."/>
            <person name="Dai N."/>
            <person name="Sheng W."/>
            <person name="Hou X."/>
            <person name="Wei L."/>
        </authorList>
    </citation>
    <scope>NUCLEOTIDE SEQUENCE</scope>
    <source>
        <strain evidence="2">G02</strain>
        <tissue evidence="2">Leaf</tissue>
    </source>
</reference>
<comment type="caution">
    <text evidence="2">The sequence shown here is derived from an EMBL/GenBank/DDBJ whole genome shotgun (WGS) entry which is preliminary data.</text>
</comment>
<organism evidence="2">
    <name type="scientific">Sesamum radiatum</name>
    <name type="common">Black benniseed</name>
    <dbReference type="NCBI Taxonomy" id="300843"/>
    <lineage>
        <taxon>Eukaryota</taxon>
        <taxon>Viridiplantae</taxon>
        <taxon>Streptophyta</taxon>
        <taxon>Embryophyta</taxon>
        <taxon>Tracheophyta</taxon>
        <taxon>Spermatophyta</taxon>
        <taxon>Magnoliopsida</taxon>
        <taxon>eudicotyledons</taxon>
        <taxon>Gunneridae</taxon>
        <taxon>Pentapetalae</taxon>
        <taxon>asterids</taxon>
        <taxon>lamiids</taxon>
        <taxon>Lamiales</taxon>
        <taxon>Pedaliaceae</taxon>
        <taxon>Sesamum</taxon>
    </lineage>
</organism>
<dbReference type="EMBL" id="JACGWJ010000025">
    <property type="protein sequence ID" value="KAL0315385.1"/>
    <property type="molecule type" value="Genomic_DNA"/>
</dbReference>
<evidence type="ECO:0000313" key="2">
    <source>
        <dbReference type="EMBL" id="KAL0315385.1"/>
    </source>
</evidence>
<name>A0AAW2LAM3_SESRA</name>
<proteinExistence type="predicted"/>